<keyword evidence="5" id="KW-0547">Nucleotide-binding</keyword>
<dbReference type="InterPro" id="IPR004358">
    <property type="entry name" value="Sig_transdc_His_kin-like_C"/>
</dbReference>
<dbReference type="SMART" id="SM00387">
    <property type="entry name" value="HATPase_c"/>
    <property type="match status" value="1"/>
</dbReference>
<dbReference type="AlphaFoldDB" id="A0A1F6M4T1"/>
<reference evidence="10 11" key="1">
    <citation type="journal article" date="2016" name="Nat. Commun.">
        <title>Thousands of microbial genomes shed light on interconnected biogeochemical processes in an aquifer system.</title>
        <authorList>
            <person name="Anantharaman K."/>
            <person name="Brown C.T."/>
            <person name="Hug L.A."/>
            <person name="Sharon I."/>
            <person name="Castelle C.J."/>
            <person name="Probst A.J."/>
            <person name="Thomas B.C."/>
            <person name="Singh A."/>
            <person name="Wilkins M.J."/>
            <person name="Karaoz U."/>
            <person name="Brodie E.L."/>
            <person name="Williams K.H."/>
            <person name="Hubbard S.S."/>
            <person name="Banfield J.F."/>
        </authorList>
    </citation>
    <scope>NUCLEOTIDE SEQUENCE [LARGE SCALE GENOMIC DNA]</scope>
</reference>
<name>A0A1F6M4T1_9BACT</name>
<proteinExistence type="predicted"/>
<comment type="catalytic activity">
    <reaction evidence="1">
        <text>ATP + protein L-histidine = ADP + protein N-phospho-L-histidine.</text>
        <dbReference type="EC" id="2.7.13.3"/>
    </reaction>
</comment>
<organism evidence="10 11">
    <name type="scientific">Candidatus Magasanikbacteria bacterium RIFCSPHIGHO2_02_FULL_41_13</name>
    <dbReference type="NCBI Taxonomy" id="1798676"/>
    <lineage>
        <taxon>Bacteria</taxon>
        <taxon>Candidatus Magasanikiibacteriota</taxon>
    </lineage>
</organism>
<evidence type="ECO:0000256" key="5">
    <source>
        <dbReference type="ARBA" id="ARBA00022741"/>
    </source>
</evidence>
<dbReference type="InterPro" id="IPR036097">
    <property type="entry name" value="HisK_dim/P_sf"/>
</dbReference>
<dbReference type="GO" id="GO:0000155">
    <property type="term" value="F:phosphorelay sensor kinase activity"/>
    <property type="evidence" value="ECO:0007669"/>
    <property type="project" value="InterPro"/>
</dbReference>
<comment type="caution">
    <text evidence="10">The sequence shown here is derived from an EMBL/GenBank/DDBJ whole genome shotgun (WGS) entry which is preliminary data.</text>
</comment>
<evidence type="ECO:0000256" key="1">
    <source>
        <dbReference type="ARBA" id="ARBA00000085"/>
    </source>
</evidence>
<evidence type="ECO:0000313" key="11">
    <source>
        <dbReference type="Proteomes" id="UP000178742"/>
    </source>
</evidence>
<protein>
    <recommendedName>
        <fullName evidence="2">histidine kinase</fullName>
        <ecNumber evidence="2">2.7.13.3</ecNumber>
    </recommendedName>
</protein>
<dbReference type="Proteomes" id="UP000178742">
    <property type="component" value="Unassembled WGS sequence"/>
</dbReference>
<dbReference type="InterPro" id="IPR005467">
    <property type="entry name" value="His_kinase_dom"/>
</dbReference>
<keyword evidence="8" id="KW-0902">Two-component regulatory system</keyword>
<accession>A0A1F6M4T1</accession>
<evidence type="ECO:0000256" key="2">
    <source>
        <dbReference type="ARBA" id="ARBA00012438"/>
    </source>
</evidence>
<dbReference type="InterPro" id="IPR036890">
    <property type="entry name" value="HATPase_C_sf"/>
</dbReference>
<dbReference type="PANTHER" id="PTHR43065">
    <property type="entry name" value="SENSOR HISTIDINE KINASE"/>
    <property type="match status" value="1"/>
</dbReference>
<keyword evidence="4" id="KW-0808">Transferase</keyword>
<keyword evidence="7" id="KW-0067">ATP-binding</keyword>
<evidence type="ECO:0000256" key="7">
    <source>
        <dbReference type="ARBA" id="ARBA00022840"/>
    </source>
</evidence>
<evidence type="ECO:0000313" key="10">
    <source>
        <dbReference type="EMBL" id="OGH66589.1"/>
    </source>
</evidence>
<dbReference type="SUPFAM" id="SSF55874">
    <property type="entry name" value="ATPase domain of HSP90 chaperone/DNA topoisomerase II/histidine kinase"/>
    <property type="match status" value="1"/>
</dbReference>
<dbReference type="Pfam" id="PF02518">
    <property type="entry name" value="HATPase_c"/>
    <property type="match status" value="1"/>
</dbReference>
<dbReference type="Gene3D" id="3.30.565.10">
    <property type="entry name" value="Histidine kinase-like ATPase, C-terminal domain"/>
    <property type="match status" value="1"/>
</dbReference>
<evidence type="ECO:0000259" key="9">
    <source>
        <dbReference type="PROSITE" id="PS50109"/>
    </source>
</evidence>
<dbReference type="SUPFAM" id="SSF47384">
    <property type="entry name" value="Homodimeric domain of signal transducing histidine kinase"/>
    <property type="match status" value="1"/>
</dbReference>
<evidence type="ECO:0000256" key="8">
    <source>
        <dbReference type="ARBA" id="ARBA00023012"/>
    </source>
</evidence>
<dbReference type="InterPro" id="IPR003594">
    <property type="entry name" value="HATPase_dom"/>
</dbReference>
<dbReference type="PRINTS" id="PR00344">
    <property type="entry name" value="BCTRLSENSOR"/>
</dbReference>
<sequence>MFTPLSNKQETDEFFQKMFLEYKNLRKNKNILPKSEGSNKKELEQLSQIYLFAEFGKLTSGLFHDLVSPLTAISLQIEELKLQHNHPKKIQSLVDQAFHATKHLENFLKNIRKQIQNQEEKETFSLSNEIEQALLIVAHQTDRLNIHITTQVPESSLFFGNPIKFNQMIVNLLTNAIDAYEEVSGEKNIKIYLTETHDDWELQVIDFGVGIPDDQKQYIFDPLFTTKKSSKGVGIGLCIVKYKIEKEFCGTIEIKNSEPQGTTFVLRFPKTAEAGIISPETLYISPT</sequence>
<dbReference type="GO" id="GO:0005524">
    <property type="term" value="F:ATP binding"/>
    <property type="evidence" value="ECO:0007669"/>
    <property type="project" value="UniProtKB-KW"/>
</dbReference>
<gene>
    <name evidence="10" type="ORF">A3B90_00965</name>
</gene>
<dbReference type="PROSITE" id="PS50109">
    <property type="entry name" value="HIS_KIN"/>
    <property type="match status" value="1"/>
</dbReference>
<keyword evidence="6" id="KW-0418">Kinase</keyword>
<feature type="domain" description="Histidine kinase" evidence="9">
    <location>
        <begin position="61"/>
        <end position="272"/>
    </location>
</feature>
<dbReference type="STRING" id="1798676.A3B90_00965"/>
<evidence type="ECO:0000256" key="6">
    <source>
        <dbReference type="ARBA" id="ARBA00022777"/>
    </source>
</evidence>
<evidence type="ECO:0000256" key="3">
    <source>
        <dbReference type="ARBA" id="ARBA00022553"/>
    </source>
</evidence>
<dbReference type="EMBL" id="MFPX01000015">
    <property type="protein sequence ID" value="OGH66589.1"/>
    <property type="molecule type" value="Genomic_DNA"/>
</dbReference>
<evidence type="ECO:0000256" key="4">
    <source>
        <dbReference type="ARBA" id="ARBA00022679"/>
    </source>
</evidence>
<dbReference type="EC" id="2.7.13.3" evidence="2"/>
<keyword evidence="3" id="KW-0597">Phosphoprotein</keyword>
<dbReference type="Gene3D" id="1.10.287.130">
    <property type="match status" value="1"/>
</dbReference>
<dbReference type="PANTHER" id="PTHR43065:SF10">
    <property type="entry name" value="PEROXIDE STRESS-ACTIVATED HISTIDINE KINASE MAK3"/>
    <property type="match status" value="1"/>
</dbReference>